<gene>
    <name evidence="2" type="ORF">UY44_C0010G0016</name>
</gene>
<organism evidence="2 3">
    <name type="scientific">Candidatus Kaiserbacteria bacterium GW2011_GWA2_49_19</name>
    <dbReference type="NCBI Taxonomy" id="1618669"/>
    <lineage>
        <taxon>Bacteria</taxon>
        <taxon>Candidatus Kaiseribacteriota</taxon>
    </lineage>
</organism>
<evidence type="ECO:0000256" key="1">
    <source>
        <dbReference type="SAM" id="MobiDB-lite"/>
    </source>
</evidence>
<feature type="compositionally biased region" description="Basic and acidic residues" evidence="1">
    <location>
        <begin position="78"/>
        <end position="93"/>
    </location>
</feature>
<reference evidence="2" key="1">
    <citation type="journal article" date="2015" name="Nature">
        <title>rRNA introns, odd ribosomes, and small enigmatic genomes across a large radiation of phyla.</title>
        <authorList>
            <person name="Brown C.T."/>
            <person name="Hug L.A."/>
            <person name="Thomas B.C."/>
            <person name="Sharon I."/>
            <person name="Castelle C.J."/>
            <person name="Singh A."/>
            <person name="Wilkins M.J."/>
            <person name="Williams K.H."/>
            <person name="Banfield J.F."/>
        </authorList>
    </citation>
    <scope>NUCLEOTIDE SEQUENCE [LARGE SCALE GENOMIC DNA]</scope>
</reference>
<evidence type="ECO:0000313" key="2">
    <source>
        <dbReference type="EMBL" id="KKW08484.1"/>
    </source>
</evidence>
<name>A0A0G1YQ44_9BACT</name>
<dbReference type="Proteomes" id="UP000033965">
    <property type="component" value="Unassembled WGS sequence"/>
</dbReference>
<feature type="region of interest" description="Disordered" evidence="1">
    <location>
        <begin position="74"/>
        <end position="93"/>
    </location>
</feature>
<accession>A0A0G1YQ44</accession>
<dbReference type="AlphaFoldDB" id="A0A0G1YQ44"/>
<sequence>MRDFPRNQAKQLDPKLKRQDFVIHAIDQKIEKDDGDRDAYMNKNHPYVPVTAESLVKEAKAAVKLPGVDAREIRKRRREEQDEQNRRLQDSGN</sequence>
<protein>
    <submittedName>
        <fullName evidence="2">Uncharacterized protein</fullName>
    </submittedName>
</protein>
<proteinExistence type="predicted"/>
<dbReference type="EMBL" id="LCPZ01000010">
    <property type="protein sequence ID" value="KKW08484.1"/>
    <property type="molecule type" value="Genomic_DNA"/>
</dbReference>
<evidence type="ECO:0000313" key="3">
    <source>
        <dbReference type="Proteomes" id="UP000033965"/>
    </source>
</evidence>
<comment type="caution">
    <text evidence="2">The sequence shown here is derived from an EMBL/GenBank/DDBJ whole genome shotgun (WGS) entry which is preliminary data.</text>
</comment>